<reference evidence="1 2" key="1">
    <citation type="submission" date="2018-01" db="EMBL/GenBank/DDBJ databases">
        <title>Draft genome sequence of Nonomuraea sp. KC333.</title>
        <authorList>
            <person name="Sahin N."/>
            <person name="Saygin H."/>
            <person name="Ay H."/>
        </authorList>
    </citation>
    <scope>NUCLEOTIDE SEQUENCE [LARGE SCALE GENOMIC DNA]</scope>
    <source>
        <strain evidence="1 2">KC333</strain>
    </source>
</reference>
<dbReference type="Proteomes" id="UP000249304">
    <property type="component" value="Unassembled WGS sequence"/>
</dbReference>
<keyword evidence="2" id="KW-1185">Reference proteome</keyword>
<accession>A0A2W2E794</accession>
<name>A0A2W2E794_9ACTN</name>
<evidence type="ECO:0000313" key="2">
    <source>
        <dbReference type="Proteomes" id="UP000249304"/>
    </source>
</evidence>
<comment type="caution">
    <text evidence="1">The sequence shown here is derived from an EMBL/GenBank/DDBJ whole genome shotgun (WGS) entry which is preliminary data.</text>
</comment>
<dbReference type="EMBL" id="POUD01000032">
    <property type="protein sequence ID" value="PZG19922.1"/>
    <property type="molecule type" value="Genomic_DNA"/>
</dbReference>
<gene>
    <name evidence="1" type="ORF">C1J01_10805</name>
</gene>
<proteinExistence type="predicted"/>
<evidence type="ECO:0000313" key="1">
    <source>
        <dbReference type="EMBL" id="PZG19922.1"/>
    </source>
</evidence>
<dbReference type="AlphaFoldDB" id="A0A2W2E794"/>
<sequence length="188" mass="20844">MIVATRGFVGFVAGKAEKIAYNHDDSYPAGVGLGVLAWLHAAMRAPDLLRQRIVALRVVSPDSWPTADDIERLSTYAGDPACPSPSLHWWELLWQTQGDVEKMLQAGVIVDASDFPVNSSHCEWGYVIDLDVMVFEVYRGQQLQPHNRGRFVTRQSLPGQWPVALLTGWPLNQLPGQDEFLDALASTC</sequence>
<protein>
    <submittedName>
        <fullName evidence="1">Uncharacterized protein</fullName>
    </submittedName>
</protein>
<organism evidence="1 2">
    <name type="scientific">Nonomuraea aridisoli</name>
    <dbReference type="NCBI Taxonomy" id="2070368"/>
    <lineage>
        <taxon>Bacteria</taxon>
        <taxon>Bacillati</taxon>
        <taxon>Actinomycetota</taxon>
        <taxon>Actinomycetes</taxon>
        <taxon>Streptosporangiales</taxon>
        <taxon>Streptosporangiaceae</taxon>
        <taxon>Nonomuraea</taxon>
    </lineage>
</organism>